<protein>
    <submittedName>
        <fullName evidence="3">IS5 family transposase</fullName>
    </submittedName>
</protein>
<evidence type="ECO:0000259" key="2">
    <source>
        <dbReference type="Pfam" id="PF01609"/>
    </source>
</evidence>
<dbReference type="RefSeq" id="WP_266001433.1">
    <property type="nucleotide sequence ID" value="NZ_JAPJDN010000114.1"/>
</dbReference>
<feature type="domain" description="Transposase IS4-like" evidence="2">
    <location>
        <begin position="2"/>
        <end position="138"/>
    </location>
</feature>
<dbReference type="PANTHER" id="PTHR30007:SF1">
    <property type="entry name" value="BLR1914 PROTEIN"/>
    <property type="match status" value="1"/>
</dbReference>
<dbReference type="InterPro" id="IPR002559">
    <property type="entry name" value="Transposase_11"/>
</dbReference>
<evidence type="ECO:0000313" key="3">
    <source>
        <dbReference type="EMBL" id="MCX2941476.1"/>
    </source>
</evidence>
<accession>A0ABT3SPP0</accession>
<sequence>MTSKIHHLVDGCGRPLVVLVGAGQANDGPVLEHLLAHLKVDRAGPGRARTRPDRLRGDKAYSSRATRRRLRRRGIVAVIPEPSDQIAHRKRRGTQGGRPPAFDAEDYKGRNVVERNFNTVKQWRGLATRYDKLAIVYRGAAVLRAITVWLPHLSDTA</sequence>
<proteinExistence type="predicted"/>
<keyword evidence="4" id="KW-1185">Reference proteome</keyword>
<evidence type="ECO:0000256" key="1">
    <source>
        <dbReference type="SAM" id="MobiDB-lite"/>
    </source>
</evidence>
<dbReference type="Pfam" id="PF01609">
    <property type="entry name" value="DDE_Tnp_1"/>
    <property type="match status" value="1"/>
</dbReference>
<name>A0ABT3SPP0_9MYCO</name>
<reference evidence="3 4" key="1">
    <citation type="submission" date="2022-11" db="EMBL/GenBank/DDBJ databases">
        <title>Mycobacterium sp. nov.</title>
        <authorList>
            <person name="Papic B."/>
            <person name="Spicic S."/>
            <person name="Duvnjak S."/>
        </authorList>
    </citation>
    <scope>NUCLEOTIDE SEQUENCE [LARGE SCALE GENOMIC DNA]</scope>
    <source>
        <strain evidence="3 4">CVI_P4</strain>
    </source>
</reference>
<gene>
    <name evidence="3" type="ORF">ORI27_32890</name>
</gene>
<dbReference type="EMBL" id="JAPJDO010000114">
    <property type="protein sequence ID" value="MCX2941476.1"/>
    <property type="molecule type" value="Genomic_DNA"/>
</dbReference>
<dbReference type="Proteomes" id="UP001300745">
    <property type="component" value="Unassembled WGS sequence"/>
</dbReference>
<evidence type="ECO:0000313" key="4">
    <source>
        <dbReference type="Proteomes" id="UP001300745"/>
    </source>
</evidence>
<comment type="caution">
    <text evidence="3">The sequence shown here is derived from an EMBL/GenBank/DDBJ whole genome shotgun (WGS) entry which is preliminary data.</text>
</comment>
<dbReference type="NCBIfam" id="NF033580">
    <property type="entry name" value="transpos_IS5_3"/>
    <property type="match status" value="1"/>
</dbReference>
<dbReference type="PANTHER" id="PTHR30007">
    <property type="entry name" value="PHP DOMAIN PROTEIN"/>
    <property type="match status" value="1"/>
</dbReference>
<organism evidence="3 4">
    <name type="scientific">Mycobacterium pinniadriaticum</name>
    <dbReference type="NCBI Taxonomy" id="2994102"/>
    <lineage>
        <taxon>Bacteria</taxon>
        <taxon>Bacillati</taxon>
        <taxon>Actinomycetota</taxon>
        <taxon>Actinomycetes</taxon>
        <taxon>Mycobacteriales</taxon>
        <taxon>Mycobacteriaceae</taxon>
        <taxon>Mycobacterium</taxon>
    </lineage>
</organism>
<feature type="region of interest" description="Disordered" evidence="1">
    <location>
        <begin position="81"/>
        <end position="105"/>
    </location>
</feature>